<dbReference type="GO" id="GO:0030153">
    <property type="term" value="P:bacteriocin immunity"/>
    <property type="evidence" value="ECO:0007669"/>
    <property type="project" value="InterPro"/>
</dbReference>
<name>A0A1I1L1R0_9SPHI</name>
<dbReference type="AlphaFoldDB" id="A0A1I1L1R0"/>
<sequence length="148" mass="16578">MKTFQAKIDWWLFIPIAALLVGSTVPLVMLALVGADPKAKVTGWLFTVFMLGASACCIPLFLATRYIIEGEHLTIKAGLFYKKHIPISAIRKISETRNPISAPAPSLDRLEIHYNRFDSVVISPKDKWAMITELTQRNPSIEVNRKPS</sequence>
<proteinExistence type="predicted"/>
<feature type="transmembrane region" description="Helical" evidence="1">
    <location>
        <begin position="12"/>
        <end position="35"/>
    </location>
</feature>
<protein>
    <submittedName>
        <fullName evidence="3">PH domain-containing protein</fullName>
    </submittedName>
</protein>
<accession>A0A1I1L1R0</accession>
<dbReference type="Pfam" id="PF06713">
    <property type="entry name" value="bPH_4"/>
    <property type="match status" value="1"/>
</dbReference>
<gene>
    <name evidence="3" type="ORF">SAMN05421747_11835</name>
</gene>
<dbReference type="RefSeq" id="WP_211657639.1">
    <property type="nucleotide sequence ID" value="NZ_FOLL01000018.1"/>
</dbReference>
<evidence type="ECO:0000313" key="4">
    <source>
        <dbReference type="Proteomes" id="UP000199577"/>
    </source>
</evidence>
<organism evidence="3 4">
    <name type="scientific">Parapedobacter composti</name>
    <dbReference type="NCBI Taxonomy" id="623281"/>
    <lineage>
        <taxon>Bacteria</taxon>
        <taxon>Pseudomonadati</taxon>
        <taxon>Bacteroidota</taxon>
        <taxon>Sphingobacteriia</taxon>
        <taxon>Sphingobacteriales</taxon>
        <taxon>Sphingobacteriaceae</taxon>
        <taxon>Parapedobacter</taxon>
    </lineage>
</organism>
<evidence type="ECO:0000256" key="1">
    <source>
        <dbReference type="SAM" id="Phobius"/>
    </source>
</evidence>
<keyword evidence="1" id="KW-0812">Transmembrane</keyword>
<evidence type="ECO:0000313" key="3">
    <source>
        <dbReference type="EMBL" id="SFC66986.1"/>
    </source>
</evidence>
<feature type="domain" description="Uncharacterized protein YyaB-like PH" evidence="2">
    <location>
        <begin position="64"/>
        <end position="138"/>
    </location>
</feature>
<dbReference type="STRING" id="623281.SAMN05421747_11835"/>
<feature type="transmembrane region" description="Helical" evidence="1">
    <location>
        <begin position="41"/>
        <end position="63"/>
    </location>
</feature>
<keyword evidence="1" id="KW-1133">Transmembrane helix</keyword>
<reference evidence="3 4" key="1">
    <citation type="submission" date="2016-10" db="EMBL/GenBank/DDBJ databases">
        <authorList>
            <person name="de Groot N.N."/>
        </authorList>
    </citation>
    <scope>NUCLEOTIDE SEQUENCE [LARGE SCALE GENOMIC DNA]</scope>
    <source>
        <strain evidence="3 4">DSM 22900</strain>
    </source>
</reference>
<dbReference type="InterPro" id="IPR009589">
    <property type="entry name" value="PH_YyaB-like"/>
</dbReference>
<evidence type="ECO:0000259" key="2">
    <source>
        <dbReference type="Pfam" id="PF06713"/>
    </source>
</evidence>
<dbReference type="EMBL" id="FOLL01000018">
    <property type="protein sequence ID" value="SFC66986.1"/>
    <property type="molecule type" value="Genomic_DNA"/>
</dbReference>
<dbReference type="Proteomes" id="UP000199577">
    <property type="component" value="Unassembled WGS sequence"/>
</dbReference>
<keyword evidence="4" id="KW-1185">Reference proteome</keyword>
<keyword evidence="1" id="KW-0472">Membrane</keyword>